<evidence type="ECO:0000313" key="2">
    <source>
        <dbReference type="Proteomes" id="UP000187266"/>
    </source>
</evidence>
<sequence length="170" mass="18477">MTRRPASRPCAQSGQTDPAIGGSGLTLGTSIYTLEGCLPIEYLLPGDRIITRDAGSVRLRAVRHRRVRLTPVLVSASSLGFDRPEEAISMLPEQAILVRDWRAEALFGETRAIVPVRRMIDGQYIRWDTGPRSLDIFTLDLGAAHIAYADGVEVLCPLPAPAAGPETMRA</sequence>
<accession>A0A1U7DED3</accession>
<keyword evidence="2" id="KW-1185">Reference proteome</keyword>
<protein>
    <submittedName>
        <fullName evidence="1">Uncharacterized protein</fullName>
    </submittedName>
</protein>
<accession>A0A2M9DHE4</accession>
<dbReference type="AlphaFoldDB" id="A0A1U7DED3"/>
<evidence type="ECO:0000313" key="1">
    <source>
        <dbReference type="EMBL" id="APX88354.1"/>
    </source>
</evidence>
<dbReference type="RefSeq" id="WP_076978379.1">
    <property type="nucleotide sequence ID" value="NZ_CP019124.1"/>
</dbReference>
<dbReference type="InterPro" id="IPR028992">
    <property type="entry name" value="Hedgehog/Intein_dom"/>
</dbReference>
<dbReference type="STRING" id="1267768.BV394_00250"/>
<name>A0A1U7DED3_9RHOB</name>
<gene>
    <name evidence="1" type="ORF">BV394_00250</name>
</gene>
<dbReference type="Pfam" id="PF13403">
    <property type="entry name" value="Hint_2"/>
    <property type="match status" value="1"/>
</dbReference>
<dbReference type="EMBL" id="CP019124">
    <property type="protein sequence ID" value="APX88354.1"/>
    <property type="molecule type" value="Genomic_DNA"/>
</dbReference>
<proteinExistence type="predicted"/>
<organism evidence="1 2">
    <name type="scientific">Brevirhabdus pacifica</name>
    <dbReference type="NCBI Taxonomy" id="1267768"/>
    <lineage>
        <taxon>Bacteria</taxon>
        <taxon>Pseudomonadati</taxon>
        <taxon>Pseudomonadota</taxon>
        <taxon>Alphaproteobacteria</taxon>
        <taxon>Rhodobacterales</taxon>
        <taxon>Paracoccaceae</taxon>
        <taxon>Brevirhabdus</taxon>
    </lineage>
</organism>
<dbReference type="Proteomes" id="UP000187266">
    <property type="component" value="Chromosome"/>
</dbReference>
<reference evidence="1 2" key="1">
    <citation type="submission" date="2017-01" db="EMBL/GenBank/DDBJ databases">
        <title>Genomic analysis of Xuhuaishuia manganoxidans DY6-4.</title>
        <authorList>
            <person name="Wang X."/>
        </authorList>
    </citation>
    <scope>NUCLEOTIDE SEQUENCE [LARGE SCALE GENOMIC DNA]</scope>
    <source>
        <strain evidence="1 2">DY6-4</strain>
    </source>
</reference>